<evidence type="ECO:0000313" key="1">
    <source>
        <dbReference type="EMBL" id="KAG9474622.1"/>
    </source>
</evidence>
<name>A0A8J6K063_ELECQ</name>
<dbReference type="AlphaFoldDB" id="A0A8J6K063"/>
<dbReference type="EMBL" id="WNTK01000013">
    <property type="protein sequence ID" value="KAG9474622.1"/>
    <property type="molecule type" value="Genomic_DNA"/>
</dbReference>
<dbReference type="Proteomes" id="UP000770717">
    <property type="component" value="Unassembled WGS sequence"/>
</dbReference>
<organism evidence="1 2">
    <name type="scientific">Eleutherodactylus coqui</name>
    <name type="common">Puerto Rican coqui</name>
    <dbReference type="NCBI Taxonomy" id="57060"/>
    <lineage>
        <taxon>Eukaryota</taxon>
        <taxon>Metazoa</taxon>
        <taxon>Chordata</taxon>
        <taxon>Craniata</taxon>
        <taxon>Vertebrata</taxon>
        <taxon>Euteleostomi</taxon>
        <taxon>Amphibia</taxon>
        <taxon>Batrachia</taxon>
        <taxon>Anura</taxon>
        <taxon>Neobatrachia</taxon>
        <taxon>Hyloidea</taxon>
        <taxon>Eleutherodactylidae</taxon>
        <taxon>Eleutherodactylinae</taxon>
        <taxon>Eleutherodactylus</taxon>
        <taxon>Eleutherodactylus</taxon>
    </lineage>
</organism>
<sequence length="144" mass="17106">MYMQNKNVMITAEPRDDSKKWRSFPEVCSHRFFFLPLFRNPVKSSQGPDDMRADSDGRTCYFMQTDGPYTKTGGCSDLISWTTAVHSGQRVRKEVYCALRSMVVRMLEKMEPHSGFFFCRREKWKIQKHKNRHTKHIQTHDIHE</sequence>
<gene>
    <name evidence="1" type="ORF">GDO78_004755</name>
</gene>
<comment type="caution">
    <text evidence="1">The sequence shown here is derived from an EMBL/GenBank/DDBJ whole genome shotgun (WGS) entry which is preliminary data.</text>
</comment>
<proteinExistence type="predicted"/>
<reference evidence="1" key="1">
    <citation type="thesis" date="2020" institute="ProQuest LLC" country="789 East Eisenhower Parkway, Ann Arbor, MI, USA">
        <title>Comparative Genomics and Chromosome Evolution.</title>
        <authorList>
            <person name="Mudd A.B."/>
        </authorList>
    </citation>
    <scope>NUCLEOTIDE SEQUENCE</scope>
    <source>
        <strain evidence="1">HN-11 Male</strain>
        <tissue evidence="1">Kidney and liver</tissue>
    </source>
</reference>
<evidence type="ECO:0000313" key="2">
    <source>
        <dbReference type="Proteomes" id="UP000770717"/>
    </source>
</evidence>
<accession>A0A8J6K063</accession>
<keyword evidence="2" id="KW-1185">Reference proteome</keyword>
<protein>
    <submittedName>
        <fullName evidence="1">Uncharacterized protein</fullName>
    </submittedName>
</protein>